<dbReference type="OrthoDB" id="10372504at2759"/>
<dbReference type="Proteomes" id="UP000095284">
    <property type="component" value="Unplaced"/>
</dbReference>
<feature type="transmembrane region" description="Helical" evidence="1">
    <location>
        <begin position="41"/>
        <end position="67"/>
    </location>
</feature>
<dbReference type="Pfam" id="PF10317">
    <property type="entry name" value="7TM_GPCR_Srd"/>
    <property type="match status" value="1"/>
</dbReference>
<evidence type="ECO:0000313" key="3">
    <source>
        <dbReference type="EMBL" id="CAG9115007.1"/>
    </source>
</evidence>
<feature type="transmembrane region" description="Helical" evidence="1">
    <location>
        <begin position="273"/>
        <end position="294"/>
    </location>
</feature>
<organism evidence="4 6">
    <name type="scientific">Bursaphelenchus xylophilus</name>
    <name type="common">Pinewood nematode worm</name>
    <name type="synonym">Aphelenchoides xylophilus</name>
    <dbReference type="NCBI Taxonomy" id="6326"/>
    <lineage>
        <taxon>Eukaryota</taxon>
        <taxon>Metazoa</taxon>
        <taxon>Ecdysozoa</taxon>
        <taxon>Nematoda</taxon>
        <taxon>Chromadorea</taxon>
        <taxon>Rhabditida</taxon>
        <taxon>Tylenchina</taxon>
        <taxon>Tylenchomorpha</taxon>
        <taxon>Aphelenchoidea</taxon>
        <taxon>Aphelenchoididae</taxon>
        <taxon>Bursaphelenchus</taxon>
    </lineage>
</organism>
<evidence type="ECO:0000256" key="1">
    <source>
        <dbReference type="SAM" id="Phobius"/>
    </source>
</evidence>
<dbReference type="Proteomes" id="UP000659654">
    <property type="component" value="Unassembled WGS sequence"/>
</dbReference>
<gene>
    <name evidence="2" type="ORF">BXYJ_LOCUS8693</name>
</gene>
<feature type="transmembrane region" description="Helical" evidence="1">
    <location>
        <begin position="189"/>
        <end position="214"/>
    </location>
</feature>
<reference evidence="6" key="1">
    <citation type="submission" date="2016-11" db="UniProtKB">
        <authorList>
            <consortium name="WormBaseParasite"/>
        </authorList>
    </citation>
    <scope>IDENTIFICATION</scope>
</reference>
<dbReference type="AlphaFoldDB" id="A0A1I7RIB9"/>
<evidence type="ECO:0000313" key="6">
    <source>
        <dbReference type="WBParaSite" id="BXY_0044800.1"/>
    </source>
</evidence>
<dbReference type="EMBL" id="CAJFCV020000004">
    <property type="protein sequence ID" value="CAG9115007.1"/>
    <property type="molecule type" value="Genomic_DNA"/>
</dbReference>
<dbReference type="PANTHER" id="PTHR22943">
    <property type="entry name" value="7-TRANSMEMBRANE DOMAIN RECEPTOR C.ELEGANS"/>
    <property type="match status" value="1"/>
</dbReference>
<feature type="transmembrane region" description="Helical" evidence="1">
    <location>
        <begin position="235"/>
        <end position="261"/>
    </location>
</feature>
<name>A0A1I7RIB9_BURXY</name>
<feature type="transmembrane region" description="Helical" evidence="1">
    <location>
        <begin position="87"/>
        <end position="114"/>
    </location>
</feature>
<keyword evidence="1" id="KW-0812">Transmembrane</keyword>
<reference evidence="3" key="2">
    <citation type="submission" date="2020-08" db="EMBL/GenBank/DDBJ databases">
        <authorList>
            <person name="Kikuchi T."/>
        </authorList>
    </citation>
    <scope>NUCLEOTIDE SEQUENCE</scope>
    <source>
        <strain evidence="2">Ka4C1</strain>
    </source>
</reference>
<evidence type="ECO:0000313" key="5">
    <source>
        <dbReference type="Proteomes" id="UP000659654"/>
    </source>
</evidence>
<keyword evidence="1" id="KW-1133">Transmembrane helix</keyword>
<dbReference type="PANTHER" id="PTHR22943:SF248">
    <property type="entry name" value="SEVEN TM RECEPTOR"/>
    <property type="match status" value="1"/>
</dbReference>
<protein>
    <submittedName>
        <fullName evidence="2">(pine wood nematode) hypothetical protein</fullName>
    </submittedName>
</protein>
<dbReference type="WBParaSite" id="BXY_0044800.1">
    <property type="protein sequence ID" value="BXY_0044800.1"/>
    <property type="gene ID" value="BXY_0044800"/>
</dbReference>
<accession>A0A1I7RIB9</accession>
<keyword evidence="1" id="KW-0472">Membrane</keyword>
<evidence type="ECO:0000313" key="2">
    <source>
        <dbReference type="EMBL" id="CAD5225734.1"/>
    </source>
</evidence>
<dbReference type="InterPro" id="IPR019421">
    <property type="entry name" value="7TM_GPCR_serpentine_rcpt_Srd"/>
</dbReference>
<sequence length="325" mass="37450">MSDALKTAEYVVFGVAIFGDLLYFLFIRYKTDPAMDVYRILLYYNLYADIALTVLSFLCKPFIAVYNGNVYFIGDTPFKTENPAACFILFSFYIYCFYQTFIVCPMSYYFRYLAVCKAQILTNCKFIALAIFWTLIAAGSVTVFATFVMYPTEDRLVDFYSTKDTFDTTILKDIHRSFAGLSSSRDSSLLLQLCMWNGFLIVATSYVVTFYFMHKVTSSFRIRHKGTKWHDINKQIARVMLVQASVPMLLMAPAYLILFQMFIFGMESDLKQYLMNVLMTLAPLVNPYVGILMVKSYRNALCGCFSSSREQEVYPEEQTADEDVI</sequence>
<feature type="transmembrane region" description="Helical" evidence="1">
    <location>
        <begin position="126"/>
        <end position="150"/>
    </location>
</feature>
<dbReference type="SUPFAM" id="SSF81321">
    <property type="entry name" value="Family A G protein-coupled receptor-like"/>
    <property type="match status" value="1"/>
</dbReference>
<dbReference type="Proteomes" id="UP000582659">
    <property type="component" value="Unassembled WGS sequence"/>
</dbReference>
<evidence type="ECO:0000313" key="4">
    <source>
        <dbReference type="Proteomes" id="UP000095284"/>
    </source>
</evidence>
<dbReference type="EMBL" id="CAJFDI010000004">
    <property type="protein sequence ID" value="CAD5225734.1"/>
    <property type="molecule type" value="Genomic_DNA"/>
</dbReference>
<feature type="transmembrane region" description="Helical" evidence="1">
    <location>
        <begin position="12"/>
        <end position="29"/>
    </location>
</feature>
<keyword evidence="5" id="KW-1185">Reference proteome</keyword>
<proteinExistence type="predicted"/>